<evidence type="ECO:0000313" key="5">
    <source>
        <dbReference type="Proteomes" id="UP000198641"/>
    </source>
</evidence>
<evidence type="ECO:0000256" key="1">
    <source>
        <dbReference type="ARBA" id="ARBA00022679"/>
    </source>
</evidence>
<accession>A0A1G7NC98</accession>
<keyword evidence="4" id="KW-0689">Ribosomal protein</keyword>
<dbReference type="AlphaFoldDB" id="A0A1G7NC98"/>
<organism evidence="4 5">
    <name type="scientific">Onishia taeanensis</name>
    <dbReference type="NCBI Taxonomy" id="284577"/>
    <lineage>
        <taxon>Bacteria</taxon>
        <taxon>Pseudomonadati</taxon>
        <taxon>Pseudomonadota</taxon>
        <taxon>Gammaproteobacteria</taxon>
        <taxon>Oceanospirillales</taxon>
        <taxon>Halomonadaceae</taxon>
        <taxon>Onishia</taxon>
    </lineage>
</organism>
<dbReference type="Proteomes" id="UP000198641">
    <property type="component" value="Unassembled WGS sequence"/>
</dbReference>
<keyword evidence="2" id="KW-0012">Acyltransferase</keyword>
<feature type="domain" description="N-acetyltransferase" evidence="3">
    <location>
        <begin position="1"/>
        <end position="139"/>
    </location>
</feature>
<dbReference type="STRING" id="284577.SAMN05216571_101358"/>
<dbReference type="InterPro" id="IPR016181">
    <property type="entry name" value="Acyl_CoA_acyltransferase"/>
</dbReference>
<name>A0A1G7NC98_9GAMM</name>
<dbReference type="SUPFAM" id="SSF55729">
    <property type="entry name" value="Acyl-CoA N-acyltransferases (Nat)"/>
    <property type="match status" value="1"/>
</dbReference>
<keyword evidence="1" id="KW-0808">Transferase</keyword>
<dbReference type="GO" id="GO:0005840">
    <property type="term" value="C:ribosome"/>
    <property type="evidence" value="ECO:0007669"/>
    <property type="project" value="UniProtKB-KW"/>
</dbReference>
<dbReference type="CDD" id="cd04301">
    <property type="entry name" value="NAT_SF"/>
    <property type="match status" value="1"/>
</dbReference>
<proteinExistence type="predicted"/>
<dbReference type="EMBL" id="FNCI01000001">
    <property type="protein sequence ID" value="SDF71725.1"/>
    <property type="molecule type" value="Genomic_DNA"/>
</dbReference>
<dbReference type="OrthoDB" id="1821130at2"/>
<keyword evidence="4" id="KW-0687">Ribonucleoprotein</keyword>
<dbReference type="RefSeq" id="WP_092522468.1">
    <property type="nucleotide sequence ID" value="NZ_FNCI01000001.1"/>
</dbReference>
<dbReference type="PROSITE" id="PS51186">
    <property type="entry name" value="GNAT"/>
    <property type="match status" value="1"/>
</dbReference>
<keyword evidence="5" id="KW-1185">Reference proteome</keyword>
<evidence type="ECO:0000256" key="2">
    <source>
        <dbReference type="ARBA" id="ARBA00023315"/>
    </source>
</evidence>
<evidence type="ECO:0000259" key="3">
    <source>
        <dbReference type="PROSITE" id="PS51186"/>
    </source>
</evidence>
<protein>
    <submittedName>
        <fullName evidence="4">Ribosomal protein S18 acetylase RimI</fullName>
    </submittedName>
</protein>
<gene>
    <name evidence="4" type="ORF">SAMN05216571_101358</name>
</gene>
<dbReference type="InterPro" id="IPR050832">
    <property type="entry name" value="Bact_Acetyltransf"/>
</dbReference>
<sequence>MEIKALEDRYIDEVVELWRECGLVVPHNDPVKDIERKLKVDPELFLVGVVGGAVVGTVMGGYEGHRGWINYLAVKPSQQRKGYGQGMMRAVETLLRQKGCPKINLQVRSANKAVIEFYSSLGYGNDDVVSLGKRLEDDS</sequence>
<dbReference type="Pfam" id="PF00583">
    <property type="entry name" value="Acetyltransf_1"/>
    <property type="match status" value="1"/>
</dbReference>
<dbReference type="PANTHER" id="PTHR43877">
    <property type="entry name" value="AMINOALKYLPHOSPHONATE N-ACETYLTRANSFERASE-RELATED-RELATED"/>
    <property type="match status" value="1"/>
</dbReference>
<dbReference type="GO" id="GO:0016747">
    <property type="term" value="F:acyltransferase activity, transferring groups other than amino-acyl groups"/>
    <property type="evidence" value="ECO:0007669"/>
    <property type="project" value="InterPro"/>
</dbReference>
<dbReference type="Gene3D" id="3.40.630.30">
    <property type="match status" value="1"/>
</dbReference>
<dbReference type="InterPro" id="IPR000182">
    <property type="entry name" value="GNAT_dom"/>
</dbReference>
<dbReference type="NCBIfam" id="NF002959">
    <property type="entry name" value="PRK03624.1"/>
    <property type="match status" value="1"/>
</dbReference>
<reference evidence="4 5" key="1">
    <citation type="submission" date="2016-10" db="EMBL/GenBank/DDBJ databases">
        <authorList>
            <person name="de Groot N.N."/>
        </authorList>
    </citation>
    <scope>NUCLEOTIDE SEQUENCE [LARGE SCALE GENOMIC DNA]</scope>
    <source>
        <strain evidence="4 5">BH539</strain>
    </source>
</reference>
<evidence type="ECO:0000313" key="4">
    <source>
        <dbReference type="EMBL" id="SDF71725.1"/>
    </source>
</evidence>